<dbReference type="EMBL" id="JBHLTP010000011">
    <property type="protein sequence ID" value="MFC0524535.1"/>
    <property type="molecule type" value="Genomic_DNA"/>
</dbReference>
<reference evidence="1 2" key="1">
    <citation type="submission" date="2024-09" db="EMBL/GenBank/DDBJ databases">
        <authorList>
            <person name="Sun Q."/>
            <person name="Mori K."/>
        </authorList>
    </citation>
    <scope>NUCLEOTIDE SEQUENCE [LARGE SCALE GENOMIC DNA]</scope>
    <source>
        <strain evidence="1 2">NCAIM B.02529</strain>
    </source>
</reference>
<dbReference type="PANTHER" id="PTHR37950:SF1">
    <property type="entry name" value="4-HYDROXYPHENYLACETATE CATABOLISM PROTEIN"/>
    <property type="match status" value="1"/>
</dbReference>
<dbReference type="CDD" id="cd00580">
    <property type="entry name" value="CHMI"/>
    <property type="match status" value="1"/>
</dbReference>
<keyword evidence="2" id="KW-1185">Reference proteome</keyword>
<gene>
    <name evidence="1" type="ORF">ACFFGV_13245</name>
</gene>
<protein>
    <submittedName>
        <fullName evidence="1">5-carboxymethyl-2-hydroxymuconate Delta-isomerase</fullName>
    </submittedName>
</protein>
<dbReference type="PANTHER" id="PTHR37950">
    <property type="entry name" value="4-HYDROXYPHENYLACETATE CATABOLISM PROTEIN"/>
    <property type="match status" value="1"/>
</dbReference>
<sequence>MPHIYVEYTENIKSQANMKELLPKLHEVLLQREDTFPIGGIRSRAIALQDYYVADGSAEDAFVHVTLKIGKGRSEVEKEETCTALFQVIEDHFSDLFERNYLALSLELYEFQNKTWKKNNIHDRFH</sequence>
<dbReference type="Gene3D" id="3.30.429.10">
    <property type="entry name" value="Macrophage Migration Inhibitory Factor"/>
    <property type="match status" value="1"/>
</dbReference>
<dbReference type="InterPro" id="IPR014347">
    <property type="entry name" value="Tautomerase/MIF_sf"/>
</dbReference>
<dbReference type="SUPFAM" id="SSF55331">
    <property type="entry name" value="Tautomerase/MIF"/>
    <property type="match status" value="1"/>
</dbReference>
<dbReference type="Pfam" id="PF02962">
    <property type="entry name" value="CHMI"/>
    <property type="match status" value="1"/>
</dbReference>
<comment type="caution">
    <text evidence="1">The sequence shown here is derived from an EMBL/GenBank/DDBJ whole genome shotgun (WGS) entry which is preliminary data.</text>
</comment>
<evidence type="ECO:0000313" key="2">
    <source>
        <dbReference type="Proteomes" id="UP001589836"/>
    </source>
</evidence>
<proteinExistence type="predicted"/>
<dbReference type="Proteomes" id="UP001589836">
    <property type="component" value="Unassembled WGS sequence"/>
</dbReference>
<accession>A0ABV6LQ68</accession>
<name>A0ABV6LQ68_9BACI</name>
<organism evidence="1 2">
    <name type="scientific">Pontibacillus salicampi</name>
    <dbReference type="NCBI Taxonomy" id="1449801"/>
    <lineage>
        <taxon>Bacteria</taxon>
        <taxon>Bacillati</taxon>
        <taxon>Bacillota</taxon>
        <taxon>Bacilli</taxon>
        <taxon>Bacillales</taxon>
        <taxon>Bacillaceae</taxon>
        <taxon>Pontibacillus</taxon>
    </lineage>
</organism>
<evidence type="ECO:0000313" key="1">
    <source>
        <dbReference type="EMBL" id="MFC0524535.1"/>
    </source>
</evidence>
<dbReference type="RefSeq" id="WP_377348601.1">
    <property type="nucleotide sequence ID" value="NZ_JBHLTP010000011.1"/>
</dbReference>
<dbReference type="InterPro" id="IPR004220">
    <property type="entry name" value="5-COMe_2-OHmuconate_Isoase"/>
</dbReference>